<keyword evidence="2" id="KW-1185">Reference proteome</keyword>
<evidence type="ECO:0000313" key="1">
    <source>
        <dbReference type="EMBL" id="VDP60454.1"/>
    </source>
</evidence>
<evidence type="ECO:0000313" key="3">
    <source>
        <dbReference type="WBParaSite" id="SCUD_0001592101-mRNA-1"/>
    </source>
</evidence>
<reference evidence="1 2" key="2">
    <citation type="submission" date="2018-11" db="EMBL/GenBank/DDBJ databases">
        <authorList>
            <consortium name="Pathogen Informatics"/>
        </authorList>
    </citation>
    <scope>NUCLEOTIDE SEQUENCE [LARGE SCALE GENOMIC DNA]</scope>
    <source>
        <strain evidence="1">Dakar</strain>
        <strain evidence="2">Dakar, Senegal</strain>
    </source>
</reference>
<accession>A0A183KLK4</accession>
<dbReference type="AlphaFoldDB" id="A0A183KLK4"/>
<evidence type="ECO:0000313" key="2">
    <source>
        <dbReference type="Proteomes" id="UP000279833"/>
    </source>
</evidence>
<proteinExistence type="predicted"/>
<name>A0A183KLK4_9TREM</name>
<reference evidence="3" key="1">
    <citation type="submission" date="2016-06" db="UniProtKB">
        <authorList>
            <consortium name="WormBaseParasite"/>
        </authorList>
    </citation>
    <scope>IDENTIFICATION</scope>
</reference>
<sequence>MYKFKSNFFKCTQKIVNAFHEATRKLVLRLPLAPRSPTSVVNFDVGSGDVLTVGALGSSPLLSFVDMHGPIVVARVASDFL</sequence>
<gene>
    <name evidence="1" type="ORF">SCUD_LOCUS15918</name>
</gene>
<dbReference type="Proteomes" id="UP000279833">
    <property type="component" value="Unassembled WGS sequence"/>
</dbReference>
<dbReference type="WBParaSite" id="SCUD_0001592101-mRNA-1">
    <property type="protein sequence ID" value="SCUD_0001592101-mRNA-1"/>
    <property type="gene ID" value="SCUD_0001592101"/>
</dbReference>
<dbReference type="EMBL" id="UZAK01038129">
    <property type="protein sequence ID" value="VDP60454.1"/>
    <property type="molecule type" value="Genomic_DNA"/>
</dbReference>
<organism evidence="3">
    <name type="scientific">Schistosoma curassoni</name>
    <dbReference type="NCBI Taxonomy" id="6186"/>
    <lineage>
        <taxon>Eukaryota</taxon>
        <taxon>Metazoa</taxon>
        <taxon>Spiralia</taxon>
        <taxon>Lophotrochozoa</taxon>
        <taxon>Platyhelminthes</taxon>
        <taxon>Trematoda</taxon>
        <taxon>Digenea</taxon>
        <taxon>Strigeidida</taxon>
        <taxon>Schistosomatoidea</taxon>
        <taxon>Schistosomatidae</taxon>
        <taxon>Schistosoma</taxon>
    </lineage>
</organism>
<protein>
    <submittedName>
        <fullName evidence="3">TAXi_C domain-containing protein</fullName>
    </submittedName>
</protein>